<protein>
    <recommendedName>
        <fullName evidence="7">Major facilitator superfamily associated domain-containing protein</fullName>
    </recommendedName>
</protein>
<feature type="transmembrane region" description="Helical" evidence="6">
    <location>
        <begin position="170"/>
        <end position="189"/>
    </location>
</feature>
<feature type="transmembrane region" description="Helical" evidence="6">
    <location>
        <begin position="23"/>
        <end position="43"/>
    </location>
</feature>
<evidence type="ECO:0000313" key="9">
    <source>
        <dbReference type="Proteomes" id="UP001160148"/>
    </source>
</evidence>
<feature type="domain" description="Major facilitator superfamily associated" evidence="7">
    <location>
        <begin position="3"/>
        <end position="263"/>
    </location>
</feature>
<evidence type="ECO:0000256" key="6">
    <source>
        <dbReference type="SAM" id="Phobius"/>
    </source>
</evidence>
<gene>
    <name evidence="8" type="ORF">MEUPH1_LOCUS18462</name>
</gene>
<evidence type="ECO:0000259" key="7">
    <source>
        <dbReference type="Pfam" id="PF12832"/>
    </source>
</evidence>
<feature type="transmembrane region" description="Helical" evidence="6">
    <location>
        <begin position="232"/>
        <end position="253"/>
    </location>
</feature>
<dbReference type="SUPFAM" id="SSF103473">
    <property type="entry name" value="MFS general substrate transporter"/>
    <property type="match status" value="1"/>
</dbReference>
<reference evidence="8 9" key="1">
    <citation type="submission" date="2023-01" db="EMBL/GenBank/DDBJ databases">
        <authorList>
            <person name="Whitehead M."/>
        </authorList>
    </citation>
    <scope>NUCLEOTIDE SEQUENCE [LARGE SCALE GENOMIC DNA]</scope>
</reference>
<evidence type="ECO:0000256" key="3">
    <source>
        <dbReference type="ARBA" id="ARBA00022692"/>
    </source>
</evidence>
<sequence length="298" mass="33320">MEDTICVQLLDGDKTMYGNQRMWGAIGWGIMSIVSGVCVDWFSKGLEYKNYTPGFIISLICYFLDVYVVSTIKNVQTTEIKTGPSNVQKVLTKIRVLSFLFWVVAYGILLSFVWYFQFLYMEDISNIYHPETKPYIKTIQGLSLTIQCFGGEVPLFFLSNFIIKRVGHMNVLSLVFFAFTVRFFLYSIITNPVWVLPVEVLNGITYALAYSAVISYAAELAPVGAEGTLQGIVGTASEGIGVPIGSFIGGYLFKRFGSISSFSIFSYIAFAVCVIQTIANQLITRFSKNDIIKEEVSN</sequence>
<keyword evidence="5 6" id="KW-0472">Membrane</keyword>
<evidence type="ECO:0000256" key="1">
    <source>
        <dbReference type="ARBA" id="ARBA00004141"/>
    </source>
</evidence>
<comment type="caution">
    <text evidence="8">The sequence shown here is derived from an EMBL/GenBank/DDBJ whole genome shotgun (WGS) entry which is preliminary data.</text>
</comment>
<proteinExistence type="inferred from homology"/>
<name>A0AAV0X502_9HEMI</name>
<comment type="subcellular location">
    <subcellularLocation>
        <location evidence="1">Membrane</location>
        <topology evidence="1">Multi-pass membrane protein</topology>
    </subcellularLocation>
</comment>
<feature type="transmembrane region" description="Helical" evidence="6">
    <location>
        <begin position="259"/>
        <end position="279"/>
    </location>
</feature>
<dbReference type="Proteomes" id="UP001160148">
    <property type="component" value="Unassembled WGS sequence"/>
</dbReference>
<dbReference type="Gene3D" id="1.20.1250.20">
    <property type="entry name" value="MFS general substrate transporter like domains"/>
    <property type="match status" value="1"/>
</dbReference>
<accession>A0AAV0X502</accession>
<dbReference type="InterPro" id="IPR051717">
    <property type="entry name" value="MFS_MFSD6"/>
</dbReference>
<dbReference type="InterPro" id="IPR036259">
    <property type="entry name" value="MFS_trans_sf"/>
</dbReference>
<feature type="transmembrane region" description="Helical" evidence="6">
    <location>
        <begin position="96"/>
        <end position="118"/>
    </location>
</feature>
<evidence type="ECO:0000256" key="4">
    <source>
        <dbReference type="ARBA" id="ARBA00022989"/>
    </source>
</evidence>
<evidence type="ECO:0000313" key="8">
    <source>
        <dbReference type="EMBL" id="CAI6363529.1"/>
    </source>
</evidence>
<evidence type="ECO:0000256" key="2">
    <source>
        <dbReference type="ARBA" id="ARBA00005241"/>
    </source>
</evidence>
<dbReference type="AlphaFoldDB" id="A0AAV0X502"/>
<organism evidence="8 9">
    <name type="scientific">Macrosiphum euphorbiae</name>
    <name type="common">potato aphid</name>
    <dbReference type="NCBI Taxonomy" id="13131"/>
    <lineage>
        <taxon>Eukaryota</taxon>
        <taxon>Metazoa</taxon>
        <taxon>Ecdysozoa</taxon>
        <taxon>Arthropoda</taxon>
        <taxon>Hexapoda</taxon>
        <taxon>Insecta</taxon>
        <taxon>Pterygota</taxon>
        <taxon>Neoptera</taxon>
        <taxon>Paraneoptera</taxon>
        <taxon>Hemiptera</taxon>
        <taxon>Sternorrhyncha</taxon>
        <taxon>Aphidomorpha</taxon>
        <taxon>Aphidoidea</taxon>
        <taxon>Aphididae</taxon>
        <taxon>Macrosiphini</taxon>
        <taxon>Macrosiphum</taxon>
    </lineage>
</organism>
<feature type="transmembrane region" description="Helical" evidence="6">
    <location>
        <begin position="55"/>
        <end position="75"/>
    </location>
</feature>
<dbReference type="PANTHER" id="PTHR16172:SF37">
    <property type="entry name" value="RE36877P"/>
    <property type="match status" value="1"/>
</dbReference>
<feature type="transmembrane region" description="Helical" evidence="6">
    <location>
        <begin position="201"/>
        <end position="220"/>
    </location>
</feature>
<comment type="similarity">
    <text evidence="2">Belongs to the major facilitator superfamily. MFSD6 family.</text>
</comment>
<dbReference type="PANTHER" id="PTHR16172">
    <property type="entry name" value="MAJOR FACILITATOR SUPERFAMILY DOMAIN-CONTAINING PROTEIN 6-LIKE"/>
    <property type="match status" value="1"/>
</dbReference>
<evidence type="ECO:0000256" key="5">
    <source>
        <dbReference type="ARBA" id="ARBA00023136"/>
    </source>
</evidence>
<keyword evidence="4 6" id="KW-1133">Transmembrane helix</keyword>
<keyword evidence="3 6" id="KW-0812">Transmembrane</keyword>
<dbReference type="EMBL" id="CARXXK010000003">
    <property type="protein sequence ID" value="CAI6363529.1"/>
    <property type="molecule type" value="Genomic_DNA"/>
</dbReference>
<dbReference type="GO" id="GO:0016020">
    <property type="term" value="C:membrane"/>
    <property type="evidence" value="ECO:0007669"/>
    <property type="project" value="UniProtKB-SubCell"/>
</dbReference>
<dbReference type="Pfam" id="PF12832">
    <property type="entry name" value="MFS_1_like"/>
    <property type="match status" value="1"/>
</dbReference>
<keyword evidence="9" id="KW-1185">Reference proteome</keyword>
<dbReference type="InterPro" id="IPR024989">
    <property type="entry name" value="MFS_assoc_dom"/>
</dbReference>